<dbReference type="Proteomes" id="UP000030512">
    <property type="component" value="Chromosome"/>
</dbReference>
<dbReference type="STRING" id="1538553.JT25_021910"/>
<evidence type="ECO:0000313" key="2">
    <source>
        <dbReference type="EMBL" id="AMK79104.1"/>
    </source>
</evidence>
<dbReference type="Pfam" id="PF22818">
    <property type="entry name" value="ApeI-like"/>
    <property type="match status" value="1"/>
</dbReference>
<dbReference type="Gene3D" id="3.10.129.10">
    <property type="entry name" value="Hotdog Thioesterase"/>
    <property type="match status" value="1"/>
</dbReference>
<name>A0A140E6T0_9GAMM</name>
<dbReference type="InterPro" id="IPR016962">
    <property type="entry name" value="Dehydrase_ECs4332_prd"/>
</dbReference>
<protein>
    <submittedName>
        <fullName evidence="2">AMP-dependent synthetase</fullName>
    </submittedName>
</protein>
<dbReference type="RefSeq" id="WP_036279697.1">
    <property type="nucleotide sequence ID" value="NZ_CP014476.1"/>
</dbReference>
<evidence type="ECO:0000313" key="3">
    <source>
        <dbReference type="Proteomes" id="UP000030512"/>
    </source>
</evidence>
<keyword evidence="3" id="KW-1185">Reference proteome</keyword>
<dbReference type="EMBL" id="CP014476">
    <property type="protein sequence ID" value="AMK79104.1"/>
    <property type="molecule type" value="Genomic_DNA"/>
</dbReference>
<dbReference type="PIRSF" id="PIRSF030962">
    <property type="entry name" value="Dehydrase_ECs4332_prd"/>
    <property type="match status" value="1"/>
</dbReference>
<feature type="domain" description="ApeI dehydratase-like" evidence="1">
    <location>
        <begin position="23"/>
        <end position="119"/>
    </location>
</feature>
<dbReference type="InterPro" id="IPR029069">
    <property type="entry name" value="HotDog_dom_sf"/>
</dbReference>
<dbReference type="InterPro" id="IPR054545">
    <property type="entry name" value="ApeI-like"/>
</dbReference>
<gene>
    <name evidence="2" type="ORF">JT25_021910</name>
</gene>
<dbReference type="OrthoDB" id="9787658at2"/>
<evidence type="ECO:0000259" key="1">
    <source>
        <dbReference type="Pfam" id="PF22818"/>
    </source>
</evidence>
<dbReference type="AlphaFoldDB" id="A0A140E6T0"/>
<proteinExistence type="predicted"/>
<accession>A0A140E6T0</accession>
<dbReference type="SUPFAM" id="SSF54637">
    <property type="entry name" value="Thioesterase/thiol ester dehydrase-isomerase"/>
    <property type="match status" value="1"/>
</dbReference>
<dbReference type="KEGG" id="mdn:JT25_021910"/>
<sequence length="127" mass="14499">MNTVRQGSEPAVLFPETLVEQIQADGVVLSLRIPTDLAYFNGHFDEIAVVPGVVQIQWAVHYARQYLGLTRVFSHMESVKFKELLLPGQELELEMHYPQQAGKFTFCYRSAACEYSSGRIYFHDDLV</sequence>
<reference evidence="2 3" key="1">
    <citation type="journal article" date="2015" name="Environ. Microbiol.">
        <title>Methane oxidation coupled to nitrate reduction under hypoxia by the Gammaproteobacterium Methylomonas denitrificans, sp. nov. type strain FJG1.</title>
        <authorList>
            <person name="Kits K.D."/>
            <person name="Klotz M.G."/>
            <person name="Stein L.Y."/>
        </authorList>
    </citation>
    <scope>NUCLEOTIDE SEQUENCE [LARGE SCALE GENOMIC DNA]</scope>
    <source>
        <strain evidence="2 3">FJG1</strain>
    </source>
</reference>
<organism evidence="2 3">
    <name type="scientific">Methylomonas denitrificans</name>
    <dbReference type="NCBI Taxonomy" id="1538553"/>
    <lineage>
        <taxon>Bacteria</taxon>
        <taxon>Pseudomonadati</taxon>
        <taxon>Pseudomonadota</taxon>
        <taxon>Gammaproteobacteria</taxon>
        <taxon>Methylococcales</taxon>
        <taxon>Methylococcaceae</taxon>
        <taxon>Methylomonas</taxon>
    </lineage>
</organism>